<evidence type="ECO:0000313" key="1">
    <source>
        <dbReference type="EMBL" id="VEL17750.1"/>
    </source>
</evidence>
<reference evidence="1" key="1">
    <citation type="submission" date="2018-11" db="EMBL/GenBank/DDBJ databases">
        <authorList>
            <consortium name="Pathogen Informatics"/>
        </authorList>
    </citation>
    <scope>NUCLEOTIDE SEQUENCE</scope>
</reference>
<sequence>MVVFRVGAPKKLAQAEGICLHMLRLFYSLGAKRCIREACSPSIGQETGPVRSPFGVLFWLVDFRQSISHVVQSEPSLPHGLPGLEFLAGRFRQGNELKLTIVAPFPCGQPVDRPMLAPIRRPQLGYPSVLRKTPVLVCSAGGQAIVSVQPRLHRIFKLSQPGRCALPRLPVHLALAPISLYPVGIV</sequence>
<organism evidence="1 2">
    <name type="scientific">Protopolystoma xenopodis</name>
    <dbReference type="NCBI Taxonomy" id="117903"/>
    <lineage>
        <taxon>Eukaryota</taxon>
        <taxon>Metazoa</taxon>
        <taxon>Spiralia</taxon>
        <taxon>Lophotrochozoa</taxon>
        <taxon>Platyhelminthes</taxon>
        <taxon>Monogenea</taxon>
        <taxon>Polyopisthocotylea</taxon>
        <taxon>Polystomatidea</taxon>
        <taxon>Polystomatidae</taxon>
        <taxon>Protopolystoma</taxon>
    </lineage>
</organism>
<protein>
    <submittedName>
        <fullName evidence="1">Uncharacterized protein</fullName>
    </submittedName>
</protein>
<gene>
    <name evidence="1" type="ORF">PXEA_LOCUS11190</name>
</gene>
<keyword evidence="2" id="KW-1185">Reference proteome</keyword>
<dbReference type="Proteomes" id="UP000784294">
    <property type="component" value="Unassembled WGS sequence"/>
</dbReference>
<name>A0A3S5BTJ6_9PLAT</name>
<accession>A0A3S5BTJ6</accession>
<comment type="caution">
    <text evidence="1">The sequence shown here is derived from an EMBL/GenBank/DDBJ whole genome shotgun (WGS) entry which is preliminary data.</text>
</comment>
<dbReference type="AlphaFoldDB" id="A0A3S5BTJ6"/>
<dbReference type="EMBL" id="CAAALY010034038">
    <property type="protein sequence ID" value="VEL17750.1"/>
    <property type="molecule type" value="Genomic_DNA"/>
</dbReference>
<proteinExistence type="predicted"/>
<evidence type="ECO:0000313" key="2">
    <source>
        <dbReference type="Proteomes" id="UP000784294"/>
    </source>
</evidence>